<organism evidence="2 3">
    <name type="scientific">Conchiformibius steedae DSM 2580</name>
    <dbReference type="NCBI Taxonomy" id="1121352"/>
    <lineage>
        <taxon>Bacteria</taxon>
        <taxon>Pseudomonadati</taxon>
        <taxon>Pseudomonadota</taxon>
        <taxon>Betaproteobacteria</taxon>
        <taxon>Neisseriales</taxon>
        <taxon>Neisseriaceae</taxon>
        <taxon>Conchiformibius</taxon>
    </lineage>
</organism>
<proteinExistence type="predicted"/>
<evidence type="ECO:0000256" key="1">
    <source>
        <dbReference type="SAM" id="MobiDB-lite"/>
    </source>
</evidence>
<accession>A0AAE9KZC6</accession>
<reference evidence="2" key="1">
    <citation type="submission" date="2022-05" db="EMBL/GenBank/DDBJ databases">
        <title>Alysiella filiformis genome sequencing.</title>
        <authorList>
            <person name="Viehboeck T."/>
        </authorList>
    </citation>
    <scope>NUCLEOTIDE SEQUENCE</scope>
    <source>
        <strain evidence="2">DSM 2580</strain>
    </source>
</reference>
<feature type="region of interest" description="Disordered" evidence="1">
    <location>
        <begin position="225"/>
        <end position="284"/>
    </location>
</feature>
<dbReference type="Proteomes" id="UP001056819">
    <property type="component" value="Chromosome"/>
</dbReference>
<feature type="compositionally biased region" description="Pro residues" evidence="1">
    <location>
        <begin position="244"/>
        <end position="262"/>
    </location>
</feature>
<dbReference type="EMBL" id="CP097501">
    <property type="protein sequence ID" value="URD66894.1"/>
    <property type="molecule type" value="Genomic_DNA"/>
</dbReference>
<name>A0AAE9KZC6_9NEIS</name>
<dbReference type="AlphaFoldDB" id="A0AAE9KZC6"/>
<sequence length="368" mass="41078">MATAVTSRDTVAGIGAMALLAAEKPFFQSAAQLVAERGQMVKMQSQLVAEVERQRYQEMMGGLSAHERLGSMRYESVNSMMAKYSSILAERGTFSMWKQLEKMQAAEAERWQCYQGMAGGLAEHERFGKIRQFAKTGTRISDLAAAAEHLTLTGTRRESLANMAAEYSGILAERGMFSMREHLEKMQADAAKVWQESKARSLSECVKEHEARLERLIRPNPAILALMRGNPPSEPKTPVSEPLRTPPPQAQSPLPAPQPVPQPENGISARHQPPAPAVSEPQPEPQFVIDGKAVSETEYQDWVVSNHYRTIGQKGNYARGAVKRQIIADFIRENREFGTSKNQFAAKHHKRYSRTYATIRNILKKVTV</sequence>
<evidence type="ECO:0000313" key="3">
    <source>
        <dbReference type="Proteomes" id="UP001056819"/>
    </source>
</evidence>
<gene>
    <name evidence="2" type="ORF">LNQ82_06650</name>
</gene>
<dbReference type="RefSeq" id="WP_156932343.1">
    <property type="nucleotide sequence ID" value="NZ_CP097501.1"/>
</dbReference>
<evidence type="ECO:0000313" key="2">
    <source>
        <dbReference type="EMBL" id="URD66894.1"/>
    </source>
</evidence>
<protein>
    <submittedName>
        <fullName evidence="2">Uncharacterized protein</fullName>
    </submittedName>
</protein>